<sequence length="285" mass="32584">MPPDQSGPGPLQDTHSQKGASKPINDKIWYRYLTLLAIKILKHVWPYDGGVLMLTDKLCVKYGQYIRLSEAATMRFISQHTSIPVPKVFCAFTHSGTTYIVMERIKGDMIGRGWVRRSEKSKAKLLSQLAKMIAELRQLKPPDGATISSVDGGPLYDCRVAGNALQFGPFDTIQEFHRHLRMGLEFDPRLDPDVKELINQQNKTWPLVSTHGDLSSLNILIHGDDIASIIDWQTAGWYPSHWEYITAHQVNPRNYFWGKEIDKFLGPMPQELEMERIRQKYFGDT</sequence>
<dbReference type="CDD" id="cd05120">
    <property type="entry name" value="APH_ChoK_like"/>
    <property type="match status" value="1"/>
</dbReference>
<evidence type="ECO:0000256" key="1">
    <source>
        <dbReference type="SAM" id="MobiDB-lite"/>
    </source>
</evidence>
<organism evidence="3 4">
    <name type="scientific">Trichophyton violaceum</name>
    <dbReference type="NCBI Taxonomy" id="34388"/>
    <lineage>
        <taxon>Eukaryota</taxon>
        <taxon>Fungi</taxon>
        <taxon>Dikarya</taxon>
        <taxon>Ascomycota</taxon>
        <taxon>Pezizomycotina</taxon>
        <taxon>Eurotiomycetes</taxon>
        <taxon>Eurotiomycetidae</taxon>
        <taxon>Onygenales</taxon>
        <taxon>Arthrodermataceae</taxon>
        <taxon>Trichophyton</taxon>
    </lineage>
</organism>
<dbReference type="EMBL" id="LHPN01000001">
    <property type="protein sequence ID" value="OAL74517.1"/>
    <property type="molecule type" value="Genomic_DNA"/>
</dbReference>
<protein>
    <recommendedName>
        <fullName evidence="2">Aminoglycoside phosphotransferase domain-containing protein</fullName>
    </recommendedName>
</protein>
<gene>
    <name evidence="3" type="ORF">A7D00_0109</name>
</gene>
<dbReference type="InterPro" id="IPR011009">
    <property type="entry name" value="Kinase-like_dom_sf"/>
</dbReference>
<dbReference type="OrthoDB" id="2906425at2759"/>
<dbReference type="AlphaFoldDB" id="A0A178FSG6"/>
<reference evidence="3 4" key="1">
    <citation type="submission" date="2016-05" db="EMBL/GenBank/DDBJ databases">
        <title>Genome sequencing of Trichophyton violaceum CMCC(F)T3l isolated from hair.</title>
        <authorList>
            <person name="Zhan P."/>
            <person name="Tao Y."/>
            <person name="Liu W."/>
        </authorList>
    </citation>
    <scope>NUCLEOTIDE SEQUENCE [LARGE SCALE GENOMIC DNA]</scope>
    <source>
        <strain evidence="4">CMCC(F)T3l</strain>
    </source>
</reference>
<feature type="domain" description="Aminoglycoside phosphotransferase" evidence="2">
    <location>
        <begin position="69"/>
        <end position="258"/>
    </location>
</feature>
<dbReference type="PANTHER" id="PTHR21310">
    <property type="entry name" value="AMINOGLYCOSIDE PHOSPHOTRANSFERASE-RELATED-RELATED"/>
    <property type="match status" value="1"/>
</dbReference>
<dbReference type="PANTHER" id="PTHR21310:SF55">
    <property type="entry name" value="AMINOGLYCOSIDE PHOSPHOTRANSFERASE DOMAIN-CONTAINING PROTEIN"/>
    <property type="match status" value="1"/>
</dbReference>
<comment type="caution">
    <text evidence="3">The sequence shown here is derived from an EMBL/GenBank/DDBJ whole genome shotgun (WGS) entry which is preliminary data.</text>
</comment>
<name>A0A178FSG6_TRIVO</name>
<evidence type="ECO:0000313" key="3">
    <source>
        <dbReference type="EMBL" id="OAL74517.1"/>
    </source>
</evidence>
<keyword evidence="4" id="KW-1185">Reference proteome</keyword>
<dbReference type="Pfam" id="PF01636">
    <property type="entry name" value="APH"/>
    <property type="match status" value="1"/>
</dbReference>
<proteinExistence type="predicted"/>
<dbReference type="InterPro" id="IPR051678">
    <property type="entry name" value="AGP_Transferase"/>
</dbReference>
<dbReference type="InterPro" id="IPR002575">
    <property type="entry name" value="Aminoglycoside_PTrfase"/>
</dbReference>
<dbReference type="Proteomes" id="UP000243519">
    <property type="component" value="Unassembled WGS sequence"/>
</dbReference>
<accession>A0A178FSG6</accession>
<dbReference type="Gene3D" id="3.30.200.150">
    <property type="match status" value="1"/>
</dbReference>
<evidence type="ECO:0000259" key="2">
    <source>
        <dbReference type="Pfam" id="PF01636"/>
    </source>
</evidence>
<dbReference type="Gene3D" id="3.90.1200.10">
    <property type="match status" value="1"/>
</dbReference>
<evidence type="ECO:0000313" key="4">
    <source>
        <dbReference type="Proteomes" id="UP000243519"/>
    </source>
</evidence>
<dbReference type="SUPFAM" id="SSF56112">
    <property type="entry name" value="Protein kinase-like (PK-like)"/>
    <property type="match status" value="1"/>
</dbReference>
<feature type="region of interest" description="Disordered" evidence="1">
    <location>
        <begin position="1"/>
        <end position="21"/>
    </location>
</feature>